<evidence type="ECO:0000313" key="2">
    <source>
        <dbReference type="Proteomes" id="UP000326532"/>
    </source>
</evidence>
<gene>
    <name evidence="1" type="ORF">BDV34DRAFT_9045</name>
</gene>
<dbReference type="VEuPathDB" id="FungiDB:BDV34DRAFT_9045"/>
<dbReference type="AlphaFoldDB" id="A0A5N6D6L6"/>
<dbReference type="GO" id="GO:0008168">
    <property type="term" value="F:methyltransferase activity"/>
    <property type="evidence" value="ECO:0007669"/>
    <property type="project" value="UniProtKB-KW"/>
</dbReference>
<protein>
    <submittedName>
        <fullName evidence="1">S-adenosyl-L-methionine-dependent methyltransferase</fullName>
    </submittedName>
</protein>
<accession>A0A5N6D6L6</accession>
<dbReference type="Proteomes" id="UP000326532">
    <property type="component" value="Unassembled WGS sequence"/>
</dbReference>
<dbReference type="CDD" id="cd02440">
    <property type="entry name" value="AdoMet_MTases"/>
    <property type="match status" value="1"/>
</dbReference>
<dbReference type="OMA" id="CWAFTRW"/>
<dbReference type="EMBL" id="ML735035">
    <property type="protein sequence ID" value="KAB8200771.1"/>
    <property type="molecule type" value="Genomic_DNA"/>
</dbReference>
<keyword evidence="1" id="KW-0808">Transferase</keyword>
<proteinExistence type="predicted"/>
<dbReference type="SUPFAM" id="SSF53335">
    <property type="entry name" value="S-adenosyl-L-methionine-dependent methyltransferases"/>
    <property type="match status" value="1"/>
</dbReference>
<dbReference type="PANTHER" id="PTHR43591:SF110">
    <property type="entry name" value="RHODANESE DOMAIN-CONTAINING PROTEIN"/>
    <property type="match status" value="1"/>
</dbReference>
<evidence type="ECO:0000313" key="1">
    <source>
        <dbReference type="EMBL" id="KAB8200771.1"/>
    </source>
</evidence>
<dbReference type="Pfam" id="PF13489">
    <property type="entry name" value="Methyltransf_23"/>
    <property type="match status" value="1"/>
</dbReference>
<organism evidence="1 2">
    <name type="scientific">Aspergillus parasiticus</name>
    <dbReference type="NCBI Taxonomy" id="5067"/>
    <lineage>
        <taxon>Eukaryota</taxon>
        <taxon>Fungi</taxon>
        <taxon>Dikarya</taxon>
        <taxon>Ascomycota</taxon>
        <taxon>Pezizomycotina</taxon>
        <taxon>Eurotiomycetes</taxon>
        <taxon>Eurotiomycetidae</taxon>
        <taxon>Eurotiales</taxon>
        <taxon>Aspergillaceae</taxon>
        <taxon>Aspergillus</taxon>
        <taxon>Aspergillus subgen. Circumdati</taxon>
    </lineage>
</organism>
<dbReference type="InterPro" id="IPR029063">
    <property type="entry name" value="SAM-dependent_MTases_sf"/>
</dbReference>
<keyword evidence="2" id="KW-1185">Reference proteome</keyword>
<keyword evidence="1" id="KW-0489">Methyltransferase</keyword>
<reference evidence="1 2" key="1">
    <citation type="submission" date="2019-04" db="EMBL/GenBank/DDBJ databases">
        <title>Fungal friends and foes A comparative genomics study of 23 Aspergillus species from section Flavi.</title>
        <authorList>
            <consortium name="DOE Joint Genome Institute"/>
            <person name="Kjaerbolling I."/>
            <person name="Vesth T.C."/>
            <person name="Frisvad J.C."/>
            <person name="Nybo J.L."/>
            <person name="Theobald S."/>
            <person name="Kildgaard S."/>
            <person name="Petersen T.I."/>
            <person name="Kuo A."/>
            <person name="Sato A."/>
            <person name="Lyhne E.K."/>
            <person name="Kogle M.E."/>
            <person name="Wiebenga A."/>
            <person name="Kun R.S."/>
            <person name="Lubbers R.J."/>
            <person name="Makela M.R."/>
            <person name="Barry K."/>
            <person name="Chovatia M."/>
            <person name="Clum A."/>
            <person name="Daum C."/>
            <person name="Haridas S."/>
            <person name="He G."/>
            <person name="LaButti K."/>
            <person name="Lipzen A."/>
            <person name="Mondo S."/>
            <person name="Pangilinan J."/>
            <person name="Riley R."/>
            <person name="Salamov A."/>
            <person name="Simmons B.A."/>
            <person name="Magnuson J.K."/>
            <person name="Henrissat B."/>
            <person name="Mortensen U.H."/>
            <person name="Larsen T.O."/>
            <person name="De vries R.P."/>
            <person name="Grigoriev I.V."/>
            <person name="Machida M."/>
            <person name="Baker S.E."/>
            <person name="Andersen M.R."/>
        </authorList>
    </citation>
    <scope>NUCLEOTIDE SEQUENCE [LARGE SCALE GENOMIC DNA]</scope>
    <source>
        <strain evidence="1 2">CBS 117618</strain>
    </source>
</reference>
<name>A0A5N6D6L6_ASPPA</name>
<dbReference type="Gene3D" id="3.40.50.150">
    <property type="entry name" value="Vaccinia Virus protein VP39"/>
    <property type="match status" value="1"/>
</dbReference>
<sequence length="275" mass="31458">MAHKPDYVLTRDYLDNNRINLHHYLFVELFGYHTHPDIPTADPSLKVADVGTGTGIWLTDLARRLPTTVQLDALDTSFDATPPPEWLPSNIRTRVWDVKTDPPNDLIGVYDIVHIRHFTLVLLEEEVESVLARLFKLLKPGGYLQWMEVDMNSWRILKTNPKNQSDALEGLFQALQGQDNRLSPTYVPSLASRFEGAGFENVKSEAKDAPPHLALVLHECNLLITDILPRKMKNETVKEFVKEIMPRVESETREGSCWAFTRWSVVGRKPQYATR</sequence>
<dbReference type="PANTHER" id="PTHR43591">
    <property type="entry name" value="METHYLTRANSFERASE"/>
    <property type="match status" value="1"/>
</dbReference>
<dbReference type="GO" id="GO:0032259">
    <property type="term" value="P:methylation"/>
    <property type="evidence" value="ECO:0007669"/>
    <property type="project" value="UniProtKB-KW"/>
</dbReference>